<keyword evidence="3 8" id="KW-0732">Signal</keyword>
<feature type="signal peptide" evidence="8">
    <location>
        <begin position="1"/>
        <end position="23"/>
    </location>
</feature>
<dbReference type="PANTHER" id="PTHR48009">
    <property type="entry name" value="LEUCINE-RICH REPEAT (LRR) FAMILY PROTEIN"/>
    <property type="match status" value="1"/>
</dbReference>
<sequence length="482" mass="50401">MAAASTVLSLSLVLFLQLHATPAGSVSVSTALPVAGDAPAPQLPRAELAAIFRVMADLLGDPAWPRLHPRPCTDTPWPGLHCEVAPDDARMLRATRLHFGPDVATPPCRPGARLDAASLRGLPYLRTLSIFGCFGADQQAADVELPPALFAGASSSSLEQIVLKSNPGLRGPIPATLSGLRSLRVLSLSQNGFRGGIPRELGGLAALQQLDLSYNNITGEIPEEIGAMTSLTILDLSWNSIDGGVPATLGKLQRLQKADLSYNRLAGRVPPEVGSLRELVFLDLSHNSLAGPLPSSLAGLSRLQYLLLQDNPLCTAVPAVVGSLRRLQVLGLSGCDLTGPIPRGAFAALASLTALSLDRNRLDGPIPASLAALPHLGQLNLSQNRLAGEIALPGEFVARLGRRLDVRGNDDLCVGRGLQSSGYLGAPPCTDRRNGDGWPERSGAAAAAGGGRRRGYGYAAVGLFDGSACHLFVSCLVLVFQL</sequence>
<gene>
    <name evidence="9" type="ORF">NCGR_LOCUS3720</name>
</gene>
<evidence type="ECO:0000256" key="8">
    <source>
        <dbReference type="SAM" id="SignalP"/>
    </source>
</evidence>
<name>A0A811MEK4_9POAL</name>
<dbReference type="InterPro" id="IPR032675">
    <property type="entry name" value="LRR_dom_sf"/>
</dbReference>
<dbReference type="InterPro" id="IPR003591">
    <property type="entry name" value="Leu-rich_rpt_typical-subtyp"/>
</dbReference>
<dbReference type="InterPro" id="IPR053213">
    <property type="entry name" value="RLP29"/>
</dbReference>
<dbReference type="OrthoDB" id="676979at2759"/>
<keyword evidence="10" id="KW-1185">Reference proteome</keyword>
<evidence type="ECO:0000313" key="9">
    <source>
        <dbReference type="EMBL" id="CAD6205953.1"/>
    </source>
</evidence>
<evidence type="ECO:0000256" key="5">
    <source>
        <dbReference type="ARBA" id="ARBA00023136"/>
    </source>
</evidence>
<dbReference type="Pfam" id="PF13855">
    <property type="entry name" value="LRR_8"/>
    <property type="match status" value="2"/>
</dbReference>
<dbReference type="AlphaFoldDB" id="A0A811MEK4"/>
<protein>
    <submittedName>
        <fullName evidence="9">Uncharacterized protein</fullName>
    </submittedName>
</protein>
<dbReference type="FunFam" id="3.80.10.10:FF:000400">
    <property type="entry name" value="Nuclear pore complex protein NUP107"/>
    <property type="match status" value="1"/>
</dbReference>
<dbReference type="EMBL" id="CAJGYO010000001">
    <property type="protein sequence ID" value="CAD6205953.1"/>
    <property type="molecule type" value="Genomic_DNA"/>
</dbReference>
<keyword evidence="2" id="KW-0433">Leucine-rich repeat</keyword>
<dbReference type="Pfam" id="PF00560">
    <property type="entry name" value="LRR_1"/>
    <property type="match status" value="2"/>
</dbReference>
<dbReference type="PANTHER" id="PTHR48009:SF4">
    <property type="entry name" value="LEUCINE-RICH REPEAT (LRR) FAMILY PROTEIN"/>
    <property type="match status" value="1"/>
</dbReference>
<reference evidence="9" key="1">
    <citation type="submission" date="2020-10" db="EMBL/GenBank/DDBJ databases">
        <authorList>
            <person name="Han B."/>
            <person name="Lu T."/>
            <person name="Zhao Q."/>
            <person name="Huang X."/>
            <person name="Zhao Y."/>
        </authorList>
    </citation>
    <scope>NUCLEOTIDE SEQUENCE</scope>
</reference>
<dbReference type="Proteomes" id="UP000604825">
    <property type="component" value="Unassembled WGS sequence"/>
</dbReference>
<organism evidence="9 10">
    <name type="scientific">Miscanthus lutarioriparius</name>
    <dbReference type="NCBI Taxonomy" id="422564"/>
    <lineage>
        <taxon>Eukaryota</taxon>
        <taxon>Viridiplantae</taxon>
        <taxon>Streptophyta</taxon>
        <taxon>Embryophyta</taxon>
        <taxon>Tracheophyta</taxon>
        <taxon>Spermatophyta</taxon>
        <taxon>Magnoliopsida</taxon>
        <taxon>Liliopsida</taxon>
        <taxon>Poales</taxon>
        <taxon>Poaceae</taxon>
        <taxon>PACMAD clade</taxon>
        <taxon>Panicoideae</taxon>
        <taxon>Andropogonodae</taxon>
        <taxon>Andropogoneae</taxon>
        <taxon>Saccharinae</taxon>
        <taxon>Miscanthus</taxon>
    </lineage>
</organism>
<keyword evidence="6" id="KW-0325">Glycoprotein</keyword>
<comment type="caution">
    <text evidence="9">The sequence shown here is derived from an EMBL/GenBank/DDBJ whole genome shotgun (WGS) entry which is preliminary data.</text>
</comment>
<dbReference type="FunFam" id="3.80.10.10:FF:000041">
    <property type="entry name" value="LRR receptor-like serine/threonine-protein kinase ERECTA"/>
    <property type="match status" value="1"/>
</dbReference>
<dbReference type="InterPro" id="IPR001611">
    <property type="entry name" value="Leu-rich_rpt"/>
</dbReference>
<evidence type="ECO:0000256" key="1">
    <source>
        <dbReference type="ARBA" id="ARBA00004370"/>
    </source>
</evidence>
<dbReference type="PRINTS" id="PR00019">
    <property type="entry name" value="LEURICHRPT"/>
</dbReference>
<evidence type="ECO:0000256" key="7">
    <source>
        <dbReference type="SAM" id="MobiDB-lite"/>
    </source>
</evidence>
<feature type="chain" id="PRO_5032644515" evidence="8">
    <location>
        <begin position="24"/>
        <end position="482"/>
    </location>
</feature>
<dbReference type="GO" id="GO:0016020">
    <property type="term" value="C:membrane"/>
    <property type="evidence" value="ECO:0007669"/>
    <property type="project" value="UniProtKB-SubCell"/>
</dbReference>
<keyword evidence="4" id="KW-0677">Repeat</keyword>
<dbReference type="SUPFAM" id="SSF52058">
    <property type="entry name" value="L domain-like"/>
    <property type="match status" value="1"/>
</dbReference>
<keyword evidence="5" id="KW-0472">Membrane</keyword>
<evidence type="ECO:0000256" key="4">
    <source>
        <dbReference type="ARBA" id="ARBA00022737"/>
    </source>
</evidence>
<accession>A0A811MEK4</accession>
<evidence type="ECO:0000313" key="10">
    <source>
        <dbReference type="Proteomes" id="UP000604825"/>
    </source>
</evidence>
<evidence type="ECO:0000256" key="3">
    <source>
        <dbReference type="ARBA" id="ARBA00022729"/>
    </source>
</evidence>
<evidence type="ECO:0000256" key="6">
    <source>
        <dbReference type="ARBA" id="ARBA00023180"/>
    </source>
</evidence>
<proteinExistence type="predicted"/>
<evidence type="ECO:0000256" key="2">
    <source>
        <dbReference type="ARBA" id="ARBA00022614"/>
    </source>
</evidence>
<dbReference type="Gene3D" id="3.80.10.10">
    <property type="entry name" value="Ribonuclease Inhibitor"/>
    <property type="match status" value="1"/>
</dbReference>
<feature type="compositionally biased region" description="Basic and acidic residues" evidence="7">
    <location>
        <begin position="430"/>
        <end position="439"/>
    </location>
</feature>
<comment type="subcellular location">
    <subcellularLocation>
        <location evidence="1">Membrane</location>
    </subcellularLocation>
</comment>
<dbReference type="SMART" id="SM00369">
    <property type="entry name" value="LRR_TYP"/>
    <property type="match status" value="6"/>
</dbReference>
<feature type="region of interest" description="Disordered" evidence="7">
    <location>
        <begin position="429"/>
        <end position="451"/>
    </location>
</feature>